<evidence type="ECO:0000313" key="3">
    <source>
        <dbReference type="EMBL" id="KAF9456385.1"/>
    </source>
</evidence>
<dbReference type="Proteomes" id="UP000807353">
    <property type="component" value="Unassembled WGS sequence"/>
</dbReference>
<keyword evidence="2" id="KW-0812">Transmembrane</keyword>
<accession>A0A9P6CBT4</accession>
<name>A0A9P6CBT4_9AGAR</name>
<evidence type="ECO:0000313" key="4">
    <source>
        <dbReference type="Proteomes" id="UP000807353"/>
    </source>
</evidence>
<reference evidence="3" key="1">
    <citation type="submission" date="2020-11" db="EMBL/GenBank/DDBJ databases">
        <authorList>
            <consortium name="DOE Joint Genome Institute"/>
            <person name="Ahrendt S."/>
            <person name="Riley R."/>
            <person name="Andreopoulos W."/>
            <person name="Labutti K."/>
            <person name="Pangilinan J."/>
            <person name="Ruiz-Duenas F.J."/>
            <person name="Barrasa J.M."/>
            <person name="Sanchez-Garcia M."/>
            <person name="Camarero S."/>
            <person name="Miyauchi S."/>
            <person name="Serrano A."/>
            <person name="Linde D."/>
            <person name="Babiker R."/>
            <person name="Drula E."/>
            <person name="Ayuso-Fernandez I."/>
            <person name="Pacheco R."/>
            <person name="Padilla G."/>
            <person name="Ferreira P."/>
            <person name="Barriuso J."/>
            <person name="Kellner H."/>
            <person name="Castanera R."/>
            <person name="Alfaro M."/>
            <person name="Ramirez L."/>
            <person name="Pisabarro A.G."/>
            <person name="Kuo A."/>
            <person name="Tritt A."/>
            <person name="Lipzen A."/>
            <person name="He G."/>
            <person name="Yan M."/>
            <person name="Ng V."/>
            <person name="Cullen D."/>
            <person name="Martin F."/>
            <person name="Rosso M.-N."/>
            <person name="Henrissat B."/>
            <person name="Hibbett D."/>
            <person name="Martinez A.T."/>
            <person name="Grigoriev I.V."/>
        </authorList>
    </citation>
    <scope>NUCLEOTIDE SEQUENCE</scope>
    <source>
        <strain evidence="3">CBS 247.69</strain>
    </source>
</reference>
<gene>
    <name evidence="3" type="ORF">BDZ94DRAFT_1327025</name>
</gene>
<evidence type="ECO:0000256" key="1">
    <source>
        <dbReference type="SAM" id="MobiDB-lite"/>
    </source>
</evidence>
<keyword evidence="2" id="KW-0472">Membrane</keyword>
<dbReference type="AlphaFoldDB" id="A0A9P6CBT4"/>
<feature type="region of interest" description="Disordered" evidence="1">
    <location>
        <begin position="90"/>
        <end position="112"/>
    </location>
</feature>
<sequence length="194" mass="21785">MARGACLLEWLQRREAREAEREEQRQQIGPETQFIGGLSSKSKPNLQDIAQALNLDTNGQKKDIMGHIIACFNADPMSREDPRFEGLFNRTRQRPAQTDGKGPNTLPSDSAGPLSSTLNLPPLLLASNVVNTYPLPYPLSQHGPFPFNPYPCTFLSLQCTYNHYQHNITPALLILLLYIFNAQLIHILILVHVL</sequence>
<feature type="transmembrane region" description="Helical" evidence="2">
    <location>
        <begin position="168"/>
        <end position="191"/>
    </location>
</feature>
<evidence type="ECO:0008006" key="5">
    <source>
        <dbReference type="Google" id="ProtNLM"/>
    </source>
</evidence>
<evidence type="ECO:0000256" key="2">
    <source>
        <dbReference type="SAM" id="Phobius"/>
    </source>
</evidence>
<organism evidence="3 4">
    <name type="scientific">Collybia nuda</name>
    <dbReference type="NCBI Taxonomy" id="64659"/>
    <lineage>
        <taxon>Eukaryota</taxon>
        <taxon>Fungi</taxon>
        <taxon>Dikarya</taxon>
        <taxon>Basidiomycota</taxon>
        <taxon>Agaricomycotina</taxon>
        <taxon>Agaricomycetes</taxon>
        <taxon>Agaricomycetidae</taxon>
        <taxon>Agaricales</taxon>
        <taxon>Tricholomatineae</taxon>
        <taxon>Clitocybaceae</taxon>
        <taxon>Collybia</taxon>
    </lineage>
</organism>
<dbReference type="EMBL" id="MU150431">
    <property type="protein sequence ID" value="KAF9456385.1"/>
    <property type="molecule type" value="Genomic_DNA"/>
</dbReference>
<keyword evidence="4" id="KW-1185">Reference proteome</keyword>
<protein>
    <recommendedName>
        <fullName evidence="5">SAP domain-containing protein</fullName>
    </recommendedName>
</protein>
<proteinExistence type="predicted"/>
<keyword evidence="2" id="KW-1133">Transmembrane helix</keyword>
<feature type="region of interest" description="Disordered" evidence="1">
    <location>
        <begin position="21"/>
        <end position="40"/>
    </location>
</feature>
<dbReference type="OrthoDB" id="5569309at2759"/>
<comment type="caution">
    <text evidence="3">The sequence shown here is derived from an EMBL/GenBank/DDBJ whole genome shotgun (WGS) entry which is preliminary data.</text>
</comment>